<feature type="chain" id="PRO_5036108522" evidence="1">
    <location>
        <begin position="21"/>
        <end position="97"/>
    </location>
</feature>
<gene>
    <name evidence="2" type="ORF">EOE65_15830</name>
    <name evidence="3" type="ORF">EOE65_15840</name>
</gene>
<sequence>MKTVIASTLFAVLASSSAFAANDLSQFSDNSVQANLAVGHSSTATGFNTANPLSELGNSKEAHLASETRVADANAQGAVLVASYGLDVPSVSSEATL</sequence>
<accession>A0A437Q559</accession>
<dbReference type="Proteomes" id="UP000282818">
    <property type="component" value="Unassembled WGS sequence"/>
</dbReference>
<evidence type="ECO:0000256" key="1">
    <source>
        <dbReference type="SAM" id="SignalP"/>
    </source>
</evidence>
<keyword evidence="1" id="KW-0732">Signal</keyword>
<proteinExistence type="predicted"/>
<evidence type="ECO:0000313" key="4">
    <source>
        <dbReference type="Proteomes" id="UP000282818"/>
    </source>
</evidence>
<name>A0A437Q559_9GAMM</name>
<dbReference type="EMBL" id="SACQ01000008">
    <property type="protein sequence ID" value="RVU29635.1"/>
    <property type="molecule type" value="Genomic_DNA"/>
</dbReference>
<organism evidence="3 4">
    <name type="scientific">Neptunomonas marina</name>
    <dbReference type="NCBI Taxonomy" id="1815562"/>
    <lineage>
        <taxon>Bacteria</taxon>
        <taxon>Pseudomonadati</taxon>
        <taxon>Pseudomonadota</taxon>
        <taxon>Gammaproteobacteria</taxon>
        <taxon>Oceanospirillales</taxon>
        <taxon>Oceanospirillaceae</taxon>
        <taxon>Neptunomonas</taxon>
    </lineage>
</organism>
<reference evidence="3 4" key="1">
    <citation type="submission" date="2019-01" db="EMBL/GenBank/DDBJ databases">
        <authorList>
            <person name="Chen W.-M."/>
        </authorList>
    </citation>
    <scope>NUCLEOTIDE SEQUENCE [LARGE SCALE GENOMIC DNA]</scope>
    <source>
        <strain evidence="3 4">HPM-16</strain>
    </source>
</reference>
<feature type="signal peptide" evidence="1">
    <location>
        <begin position="1"/>
        <end position="20"/>
    </location>
</feature>
<evidence type="ECO:0000313" key="2">
    <source>
        <dbReference type="EMBL" id="RVU29635.1"/>
    </source>
</evidence>
<evidence type="ECO:0000313" key="3">
    <source>
        <dbReference type="EMBL" id="RVU29637.1"/>
    </source>
</evidence>
<comment type="caution">
    <text evidence="3">The sequence shown here is derived from an EMBL/GenBank/DDBJ whole genome shotgun (WGS) entry which is preliminary data.</text>
</comment>
<dbReference type="RefSeq" id="WP_127695505.1">
    <property type="nucleotide sequence ID" value="NZ_SACQ01000008.1"/>
</dbReference>
<dbReference type="AlphaFoldDB" id="A0A437Q559"/>
<protein>
    <submittedName>
        <fullName evidence="3">Uncharacterized protein</fullName>
    </submittedName>
</protein>
<dbReference type="EMBL" id="SACQ01000008">
    <property type="protein sequence ID" value="RVU29637.1"/>
    <property type="molecule type" value="Genomic_DNA"/>
</dbReference>
<keyword evidence="4" id="KW-1185">Reference proteome</keyword>